<gene>
    <name evidence="3" type="ORF">TL16_g09883</name>
</gene>
<dbReference type="AlphaFoldDB" id="A0A9W7B4Y6"/>
<sequence length="102" mass="10909">MFLQGGLMVLTALCSLYLLSALGVENDPSSNVFVTRSLGIVSMGVAVLIGLLHYWRRAKVWEEGLGWVEARGNGKGIGKGKRSTRILSAGELQQGMAIGAFQ</sequence>
<feature type="signal peptide" evidence="2">
    <location>
        <begin position="1"/>
        <end position="23"/>
    </location>
</feature>
<name>A0A9W7B4Y6_9STRA</name>
<evidence type="ECO:0000313" key="4">
    <source>
        <dbReference type="Proteomes" id="UP001162640"/>
    </source>
</evidence>
<reference evidence="4" key="1">
    <citation type="journal article" date="2023" name="Commun. Biol.">
        <title>Genome analysis of Parmales, the sister group of diatoms, reveals the evolutionary specialization of diatoms from phago-mixotrophs to photoautotrophs.</title>
        <authorList>
            <person name="Ban H."/>
            <person name="Sato S."/>
            <person name="Yoshikawa S."/>
            <person name="Yamada K."/>
            <person name="Nakamura Y."/>
            <person name="Ichinomiya M."/>
            <person name="Sato N."/>
            <person name="Blanc-Mathieu R."/>
            <person name="Endo H."/>
            <person name="Kuwata A."/>
            <person name="Ogata H."/>
        </authorList>
    </citation>
    <scope>NUCLEOTIDE SEQUENCE [LARGE SCALE GENOMIC DNA]</scope>
</reference>
<dbReference type="Proteomes" id="UP001162640">
    <property type="component" value="Unassembled WGS sequence"/>
</dbReference>
<comment type="caution">
    <text evidence="3">The sequence shown here is derived from an EMBL/GenBank/DDBJ whole genome shotgun (WGS) entry which is preliminary data.</text>
</comment>
<dbReference type="EMBL" id="BLQM01000342">
    <property type="protein sequence ID" value="GMH84306.1"/>
    <property type="molecule type" value="Genomic_DNA"/>
</dbReference>
<keyword evidence="2" id="KW-0732">Signal</keyword>
<protein>
    <submittedName>
        <fullName evidence="3">Uncharacterized protein</fullName>
    </submittedName>
</protein>
<keyword evidence="1" id="KW-1133">Transmembrane helix</keyword>
<organism evidence="3 4">
    <name type="scientific">Triparma laevis f. inornata</name>
    <dbReference type="NCBI Taxonomy" id="1714386"/>
    <lineage>
        <taxon>Eukaryota</taxon>
        <taxon>Sar</taxon>
        <taxon>Stramenopiles</taxon>
        <taxon>Ochrophyta</taxon>
        <taxon>Bolidophyceae</taxon>
        <taxon>Parmales</taxon>
        <taxon>Triparmaceae</taxon>
        <taxon>Triparma</taxon>
    </lineage>
</organism>
<proteinExistence type="predicted"/>
<evidence type="ECO:0000256" key="2">
    <source>
        <dbReference type="SAM" id="SignalP"/>
    </source>
</evidence>
<feature type="transmembrane region" description="Helical" evidence="1">
    <location>
        <begin position="33"/>
        <end position="55"/>
    </location>
</feature>
<keyword evidence="1" id="KW-0472">Membrane</keyword>
<feature type="chain" id="PRO_5040759364" evidence="2">
    <location>
        <begin position="24"/>
        <end position="102"/>
    </location>
</feature>
<accession>A0A9W7B4Y6</accession>
<evidence type="ECO:0000313" key="3">
    <source>
        <dbReference type="EMBL" id="GMH84306.1"/>
    </source>
</evidence>
<evidence type="ECO:0000256" key="1">
    <source>
        <dbReference type="SAM" id="Phobius"/>
    </source>
</evidence>
<keyword evidence="1" id="KW-0812">Transmembrane</keyword>